<proteinExistence type="predicted"/>
<dbReference type="InterPro" id="IPR052895">
    <property type="entry name" value="HetReg/Transcr_Mod"/>
</dbReference>
<dbReference type="OMA" id="QWLAFEQ"/>
<dbReference type="Pfam" id="PF06985">
    <property type="entry name" value="HET"/>
    <property type="match status" value="1"/>
</dbReference>
<organism evidence="2 3">
    <name type="scientific">Fusarium oxysporum f. sp. cubense (strain race 1)</name>
    <name type="common">Panama disease fungus</name>
    <dbReference type="NCBI Taxonomy" id="1229664"/>
    <lineage>
        <taxon>Eukaryota</taxon>
        <taxon>Fungi</taxon>
        <taxon>Dikarya</taxon>
        <taxon>Ascomycota</taxon>
        <taxon>Pezizomycotina</taxon>
        <taxon>Sordariomycetes</taxon>
        <taxon>Hypocreomycetidae</taxon>
        <taxon>Hypocreales</taxon>
        <taxon>Nectriaceae</taxon>
        <taxon>Fusarium</taxon>
        <taxon>Fusarium oxysporum species complex</taxon>
    </lineage>
</organism>
<reference evidence="3" key="2">
    <citation type="journal article" date="2014" name="PLoS ONE">
        <title>Genome and Transcriptome Analysis of the Fungal Pathogen Fusarium oxysporum f. sp. cubense Causing Banana Vascular Wilt Disease.</title>
        <authorList>
            <person name="Guo L."/>
            <person name="Han L."/>
            <person name="Yang L."/>
            <person name="Zeng H."/>
            <person name="Fan D."/>
            <person name="Zhu Y."/>
            <person name="Feng Y."/>
            <person name="Wang G."/>
            <person name="Peng C."/>
            <person name="Jiang X."/>
            <person name="Zhou D."/>
            <person name="Ni P."/>
            <person name="Liang C."/>
            <person name="Liu L."/>
            <person name="Wang J."/>
            <person name="Mao C."/>
            <person name="Fang X."/>
            <person name="Peng M."/>
            <person name="Huang J."/>
        </authorList>
    </citation>
    <scope>NUCLEOTIDE SEQUENCE [LARGE SCALE GENOMIC DNA]</scope>
    <source>
        <strain evidence="3">race 1</strain>
    </source>
</reference>
<dbReference type="PANTHER" id="PTHR24148">
    <property type="entry name" value="ANKYRIN REPEAT DOMAIN-CONTAINING PROTEIN 39 HOMOLOG-RELATED"/>
    <property type="match status" value="1"/>
</dbReference>
<dbReference type="InterPro" id="IPR010730">
    <property type="entry name" value="HET"/>
</dbReference>
<sequence length="415" mass="47373">MSSFQYPPLLPLELRLLVLQPGLPEDPLTGTLLQRKFSPEDGEVPNYEALSYCWDDQSHPQSVKLKTKWRKAFGIQSEHLDIGPNLASALRALQYRYFKRLLWCDSICINQKEVAERSAQVQRMADLYQFARRVIVWLAPNFSPTKYGSRQEIDCKGPLPLTQDQWLAFEQLLPVDWFRRLWTYTIPTGFSVIATKLYDCSDSRDKLYALRGFLEPDATRSIPVDNTKSARQIVASTSITHLKQRRNLQFLELCNSTISPSWVVDLQKPLGLLQLFSNASARSAASARLIKSGVLEVAGVSCDEVCSSIMDLPPRENYELLEDYITNVLKVFRNLTCNDDFHRDDKCLDELIVMVTFATWFSALSQKMDPTRSLDRAVIRDFLTARPYSVMTFAAGRNFGVSTHGLLHFGRRVSL</sequence>
<dbReference type="STRING" id="1229664.N4TYP3"/>
<dbReference type="AlphaFoldDB" id="N4TYP3"/>
<evidence type="ECO:0000313" key="2">
    <source>
        <dbReference type="EMBL" id="ENH67989.1"/>
    </source>
</evidence>
<reference evidence="3" key="1">
    <citation type="submission" date="2012-09" db="EMBL/GenBank/DDBJ databases">
        <title>Genome sequencing and comparative transcriptomics of race 1 and race 4 of banana pathogen: Fusarium oxysporum f. sp. cubense.</title>
        <authorList>
            <person name="Fang X."/>
            <person name="Huang J."/>
        </authorList>
    </citation>
    <scope>NUCLEOTIDE SEQUENCE [LARGE SCALE GENOMIC DNA]</scope>
    <source>
        <strain evidence="3">race 1</strain>
    </source>
</reference>
<dbReference type="Proteomes" id="UP000016928">
    <property type="component" value="Unassembled WGS sequence"/>
</dbReference>
<evidence type="ECO:0000313" key="3">
    <source>
        <dbReference type="Proteomes" id="UP000016928"/>
    </source>
</evidence>
<evidence type="ECO:0000259" key="1">
    <source>
        <dbReference type="Pfam" id="PF06985"/>
    </source>
</evidence>
<gene>
    <name evidence="2" type="ORF">FOC1_g10002235</name>
</gene>
<accession>N4TYP3</accession>
<feature type="domain" description="Heterokaryon incompatibility" evidence="1">
    <location>
        <begin position="47"/>
        <end position="184"/>
    </location>
</feature>
<dbReference type="OrthoDB" id="3553147at2759"/>
<protein>
    <submittedName>
        <fullName evidence="2">Heterokaryon incompatibility protein 6, OR allele</fullName>
    </submittedName>
</protein>
<dbReference type="HOGENOM" id="CLU_573698_0_0_1"/>
<name>N4TYP3_FUSC1</name>
<dbReference type="EMBL" id="KB730290">
    <property type="protein sequence ID" value="ENH67989.1"/>
    <property type="molecule type" value="Genomic_DNA"/>
</dbReference>
<dbReference type="PANTHER" id="PTHR24148:SF64">
    <property type="entry name" value="HETEROKARYON INCOMPATIBILITY DOMAIN-CONTAINING PROTEIN"/>
    <property type="match status" value="1"/>
</dbReference>
<dbReference type="VEuPathDB" id="FungiDB:FOC1_g10002235"/>